<feature type="region of interest" description="Disordered" evidence="5">
    <location>
        <begin position="224"/>
        <end position="326"/>
    </location>
</feature>
<dbReference type="InterPro" id="IPR036864">
    <property type="entry name" value="Zn2-C6_fun-type_DNA-bd_sf"/>
</dbReference>
<evidence type="ECO:0000259" key="6">
    <source>
        <dbReference type="PROSITE" id="PS50048"/>
    </source>
</evidence>
<keyword evidence="4" id="KW-0539">Nucleus</keyword>
<feature type="compositionally biased region" description="Polar residues" evidence="5">
    <location>
        <begin position="141"/>
        <end position="156"/>
    </location>
</feature>
<evidence type="ECO:0000313" key="8">
    <source>
        <dbReference type="Proteomes" id="UP001274830"/>
    </source>
</evidence>
<feature type="compositionally biased region" description="Polar residues" evidence="5">
    <location>
        <begin position="34"/>
        <end position="49"/>
    </location>
</feature>
<dbReference type="Pfam" id="PF00172">
    <property type="entry name" value="Zn_clus"/>
    <property type="match status" value="1"/>
</dbReference>
<protein>
    <recommendedName>
        <fullName evidence="6">Zn(2)-C6 fungal-type domain-containing protein</fullName>
    </recommendedName>
</protein>
<feature type="compositionally biased region" description="Basic and acidic residues" evidence="5">
    <location>
        <begin position="74"/>
        <end position="86"/>
    </location>
</feature>
<dbReference type="GO" id="GO:0005634">
    <property type="term" value="C:nucleus"/>
    <property type="evidence" value="ECO:0007669"/>
    <property type="project" value="UniProtKB-SubCell"/>
</dbReference>
<dbReference type="PANTHER" id="PTHR46910">
    <property type="entry name" value="TRANSCRIPTION FACTOR PDR1"/>
    <property type="match status" value="1"/>
</dbReference>
<keyword evidence="3" id="KW-0238">DNA-binding</keyword>
<dbReference type="GO" id="GO:0003677">
    <property type="term" value="F:DNA binding"/>
    <property type="evidence" value="ECO:0007669"/>
    <property type="project" value="UniProtKB-KW"/>
</dbReference>
<feature type="compositionally biased region" description="Low complexity" evidence="5">
    <location>
        <begin position="157"/>
        <end position="166"/>
    </location>
</feature>
<sequence>MSNIMPGGAHSSIARDTGVGLPSGLGIDGEGYENSDQSGMDGSQLSPTTSNEKRRKSSKYKSNKHLGRAVSTPHMRDGAMSDDDKKRNKLGYQRISIACAHCRRRKIRCVIADADPQQRCQNCIRLKKECVFYPVEQQNALDNRTESSSKAVTDSGPSSVVSVSPPNNATDRSFESTREFPPFAALPSNASSTFQGLPLEPGSAIFGQGYAMKDYTYRSDAYGRTWPSTTSMVTDSSDTTSASSYSRYSHAPSVNGDFSPFPANEPVQTSPHNPHPPSFDYAMGRNDMSWQPQSHHHHQHHQQQQQQQQQPPLRSMSYGHIDQSQNNHVPYTPSYPAIARSPMLAMQYQPPVLHTQGMPPMSQQLAPHSAPVGTGNPAFAQPLPYAFTHHAEAIETNHGAAPMVSQAFANPWYNERPGFASLTEELDSDEGATRRR</sequence>
<accession>A0AAE1BZ27</accession>
<gene>
    <name evidence="7" type="ORF">LTR78_006957</name>
</gene>
<dbReference type="CDD" id="cd00067">
    <property type="entry name" value="GAL4"/>
    <property type="match status" value="1"/>
</dbReference>
<dbReference type="GO" id="GO:0008270">
    <property type="term" value="F:zinc ion binding"/>
    <property type="evidence" value="ECO:0007669"/>
    <property type="project" value="InterPro"/>
</dbReference>
<reference evidence="7" key="1">
    <citation type="submission" date="2023-07" db="EMBL/GenBank/DDBJ databases">
        <title>Black Yeasts Isolated from many extreme environments.</title>
        <authorList>
            <person name="Coleine C."/>
            <person name="Stajich J.E."/>
            <person name="Selbmann L."/>
        </authorList>
    </citation>
    <scope>NUCLEOTIDE SEQUENCE</scope>
    <source>
        <strain evidence="7">CCFEE 5485</strain>
    </source>
</reference>
<evidence type="ECO:0000256" key="5">
    <source>
        <dbReference type="SAM" id="MobiDB-lite"/>
    </source>
</evidence>
<comment type="caution">
    <text evidence="7">The sequence shown here is derived from an EMBL/GenBank/DDBJ whole genome shotgun (WGS) entry which is preliminary data.</text>
</comment>
<feature type="compositionally biased region" description="Basic residues" evidence="5">
    <location>
        <begin position="53"/>
        <end position="67"/>
    </location>
</feature>
<dbReference type="Gene3D" id="4.10.240.10">
    <property type="entry name" value="Zn(2)-C6 fungal-type DNA-binding domain"/>
    <property type="match status" value="1"/>
</dbReference>
<proteinExistence type="predicted"/>
<comment type="subcellular location">
    <subcellularLocation>
        <location evidence="1">Nucleus</location>
    </subcellularLocation>
</comment>
<feature type="domain" description="Zn(2)-C6 fungal-type" evidence="6">
    <location>
        <begin position="98"/>
        <end position="132"/>
    </location>
</feature>
<evidence type="ECO:0000313" key="7">
    <source>
        <dbReference type="EMBL" id="KAK3673117.1"/>
    </source>
</evidence>
<keyword evidence="2" id="KW-0479">Metal-binding</keyword>
<evidence type="ECO:0000256" key="1">
    <source>
        <dbReference type="ARBA" id="ARBA00004123"/>
    </source>
</evidence>
<dbReference type="EMBL" id="JAUTXT010000027">
    <property type="protein sequence ID" value="KAK3673117.1"/>
    <property type="molecule type" value="Genomic_DNA"/>
</dbReference>
<dbReference type="Proteomes" id="UP001274830">
    <property type="component" value="Unassembled WGS sequence"/>
</dbReference>
<feature type="compositionally biased region" description="Low complexity" evidence="5">
    <location>
        <begin position="302"/>
        <end position="312"/>
    </location>
</feature>
<dbReference type="InterPro" id="IPR001138">
    <property type="entry name" value="Zn2Cys6_DnaBD"/>
</dbReference>
<feature type="region of interest" description="Disordered" evidence="5">
    <location>
        <begin position="141"/>
        <end position="174"/>
    </location>
</feature>
<dbReference type="SMART" id="SM00066">
    <property type="entry name" value="GAL4"/>
    <property type="match status" value="1"/>
</dbReference>
<feature type="region of interest" description="Disordered" evidence="5">
    <location>
        <begin position="1"/>
        <end position="86"/>
    </location>
</feature>
<keyword evidence="8" id="KW-1185">Reference proteome</keyword>
<evidence type="ECO:0000256" key="4">
    <source>
        <dbReference type="ARBA" id="ARBA00023242"/>
    </source>
</evidence>
<evidence type="ECO:0000256" key="2">
    <source>
        <dbReference type="ARBA" id="ARBA00022723"/>
    </source>
</evidence>
<dbReference type="SUPFAM" id="SSF57701">
    <property type="entry name" value="Zn2/Cys6 DNA-binding domain"/>
    <property type="match status" value="1"/>
</dbReference>
<dbReference type="GO" id="GO:0000981">
    <property type="term" value="F:DNA-binding transcription factor activity, RNA polymerase II-specific"/>
    <property type="evidence" value="ECO:0007669"/>
    <property type="project" value="InterPro"/>
</dbReference>
<feature type="compositionally biased region" description="Low complexity" evidence="5">
    <location>
        <begin position="227"/>
        <end position="254"/>
    </location>
</feature>
<dbReference type="PANTHER" id="PTHR46910:SF3">
    <property type="entry name" value="HALOTOLERANCE PROTEIN 9-RELATED"/>
    <property type="match status" value="1"/>
</dbReference>
<dbReference type="InterPro" id="IPR050987">
    <property type="entry name" value="AtrR-like"/>
</dbReference>
<evidence type="ECO:0000256" key="3">
    <source>
        <dbReference type="ARBA" id="ARBA00023125"/>
    </source>
</evidence>
<dbReference type="PROSITE" id="PS00463">
    <property type="entry name" value="ZN2_CY6_FUNGAL_1"/>
    <property type="match status" value="1"/>
</dbReference>
<dbReference type="AlphaFoldDB" id="A0AAE1BZ27"/>
<dbReference type="PROSITE" id="PS50048">
    <property type="entry name" value="ZN2_CY6_FUNGAL_2"/>
    <property type="match status" value="1"/>
</dbReference>
<organism evidence="7 8">
    <name type="scientific">Recurvomyces mirabilis</name>
    <dbReference type="NCBI Taxonomy" id="574656"/>
    <lineage>
        <taxon>Eukaryota</taxon>
        <taxon>Fungi</taxon>
        <taxon>Dikarya</taxon>
        <taxon>Ascomycota</taxon>
        <taxon>Pezizomycotina</taxon>
        <taxon>Dothideomycetes</taxon>
        <taxon>Dothideomycetidae</taxon>
        <taxon>Mycosphaerellales</taxon>
        <taxon>Teratosphaeriaceae</taxon>
        <taxon>Recurvomyces</taxon>
    </lineage>
</organism>
<name>A0AAE1BZ27_9PEZI</name>